<dbReference type="EMBL" id="FIZP01000012">
    <property type="protein sequence ID" value="CZE48925.1"/>
    <property type="molecule type" value="Genomic_DNA"/>
</dbReference>
<dbReference type="Proteomes" id="UP000069632">
    <property type="component" value="Unassembled WGS sequence"/>
</dbReference>
<dbReference type="OrthoDB" id="9782434at2"/>
<evidence type="ECO:0000313" key="4">
    <source>
        <dbReference type="Proteomes" id="UP000069632"/>
    </source>
</evidence>
<evidence type="ECO:0000256" key="1">
    <source>
        <dbReference type="SAM" id="SignalP"/>
    </source>
</evidence>
<sequence>MKKLLATLCVSAFCIYANADVIQNQEVYAAANVVKSFGCDANQTLSEKYIKNAKAVAILTDVTRSSFLVSTQQGKGVFSMKDEHGNWSSPILIKYKGFGAGLQAGYESSDMILLFQTSKSFKELFDGEDTLELNAGVSLVEGARAGVATDLPEVSAWIVKPGKVSGVYLGVSVDFGRLTIDDQATNDYYERIYDYEDILNDSPKDSKYTRALKQTLATYLGSDRDYGTCPAIKASSK</sequence>
<dbReference type="InterPro" id="IPR007461">
    <property type="entry name" value="Ysc84_actin-binding"/>
</dbReference>
<name>A0A128EJ32_9BACT</name>
<dbReference type="AlphaFoldDB" id="A0A128EJ32"/>
<dbReference type="CDD" id="cd11524">
    <property type="entry name" value="SYLF"/>
    <property type="match status" value="1"/>
</dbReference>
<keyword evidence="1" id="KW-0732">Signal</keyword>
<dbReference type="GO" id="GO:0035091">
    <property type="term" value="F:phosphatidylinositol binding"/>
    <property type="evidence" value="ECO:0007669"/>
    <property type="project" value="TreeGrafter"/>
</dbReference>
<gene>
    <name evidence="3" type="ORF">ERS672216_01664</name>
</gene>
<keyword evidence="4" id="KW-1185">Reference proteome</keyword>
<organism evidence="3 4">
    <name type="scientific">Campylobacter geochelonis</name>
    <dbReference type="NCBI Taxonomy" id="1780362"/>
    <lineage>
        <taxon>Bacteria</taxon>
        <taxon>Pseudomonadati</taxon>
        <taxon>Campylobacterota</taxon>
        <taxon>Epsilonproteobacteria</taxon>
        <taxon>Campylobacterales</taxon>
        <taxon>Campylobacteraceae</taxon>
        <taxon>Campylobacter</taxon>
    </lineage>
</organism>
<dbReference type="Pfam" id="PF04366">
    <property type="entry name" value="Ysc84"/>
    <property type="match status" value="1"/>
</dbReference>
<accession>A0A128EJ32</accession>
<dbReference type="InterPro" id="IPR051702">
    <property type="entry name" value="SH3_domain_YSC84-like"/>
</dbReference>
<reference evidence="3 4" key="1">
    <citation type="submission" date="2016-02" db="EMBL/GenBank/DDBJ databases">
        <authorList>
            <consortium name="Pathogen Informatics"/>
        </authorList>
    </citation>
    <scope>NUCLEOTIDE SEQUENCE [LARGE SCALE GENOMIC DNA]</scope>
    <source>
        <strain evidence="3 4">RC20</strain>
    </source>
</reference>
<dbReference type="RefSeq" id="WP_075493288.1">
    <property type="nucleotide sequence ID" value="NZ_CP053844.1"/>
</dbReference>
<evidence type="ECO:0000313" key="3">
    <source>
        <dbReference type="EMBL" id="CZE48925.1"/>
    </source>
</evidence>
<dbReference type="PANTHER" id="PTHR15629">
    <property type="entry name" value="SH3YL1 PROTEIN"/>
    <property type="match status" value="1"/>
</dbReference>
<evidence type="ECO:0000259" key="2">
    <source>
        <dbReference type="Pfam" id="PF04366"/>
    </source>
</evidence>
<protein>
    <submittedName>
        <fullName evidence="3">Putative secreted protein</fullName>
    </submittedName>
</protein>
<feature type="chain" id="PRO_5007281557" evidence="1">
    <location>
        <begin position="20"/>
        <end position="237"/>
    </location>
</feature>
<feature type="signal peptide" evidence="1">
    <location>
        <begin position="1"/>
        <end position="19"/>
    </location>
</feature>
<proteinExistence type="predicted"/>
<dbReference type="PANTHER" id="PTHR15629:SF2">
    <property type="entry name" value="SH3 DOMAIN-CONTAINING YSC84-LIKE PROTEIN 1"/>
    <property type="match status" value="1"/>
</dbReference>
<feature type="domain" description="Ysc84 actin-binding" evidence="2">
    <location>
        <begin position="97"/>
        <end position="218"/>
    </location>
</feature>